<gene>
    <name evidence="1" type="ORF">O166_22695</name>
</gene>
<feature type="non-terminal residue" evidence="1">
    <location>
        <position position="39"/>
    </location>
</feature>
<reference evidence="1 2" key="1">
    <citation type="journal article" date="2013" name="Genome Announc.">
        <title>Genome Sequence of the Pigment-Producing Bacterium Pseudogulbenkiania ferrooxidans, Isolated from Loktak Lake.</title>
        <authorList>
            <person name="Puranik S."/>
            <person name="Talkal R."/>
            <person name="Qureshi A."/>
            <person name="Khardenavis A."/>
            <person name="Kapley A."/>
            <person name="Purohit H.J."/>
        </authorList>
    </citation>
    <scope>NUCLEOTIDE SEQUENCE [LARGE SCALE GENOMIC DNA]</scope>
    <source>
        <strain evidence="1 2">EGD-HP2</strain>
    </source>
</reference>
<dbReference type="SUPFAM" id="SSF52540">
    <property type="entry name" value="P-loop containing nucleoside triphosphate hydrolases"/>
    <property type="match status" value="1"/>
</dbReference>
<comment type="caution">
    <text evidence="1">The sequence shown here is derived from an EMBL/GenBank/DDBJ whole genome shotgun (WGS) entry which is preliminary data.</text>
</comment>
<evidence type="ECO:0008006" key="3">
    <source>
        <dbReference type="Google" id="ProtNLM"/>
    </source>
</evidence>
<organism evidence="1 2">
    <name type="scientific">Pseudogulbenkiania ferrooxidans EGD-HP2</name>
    <dbReference type="NCBI Taxonomy" id="1388764"/>
    <lineage>
        <taxon>Bacteria</taxon>
        <taxon>Pseudomonadati</taxon>
        <taxon>Pseudomonadota</taxon>
        <taxon>Betaproteobacteria</taxon>
        <taxon>Neisseriales</taxon>
        <taxon>Chromobacteriaceae</taxon>
        <taxon>Pseudogulbenkiania</taxon>
    </lineage>
</organism>
<name>A0ABN0NAB9_9NEIS</name>
<sequence>MISLSKVSKWYGNFQVLTDCTTQVAKGEVVVVCGPSGSG</sequence>
<accession>A0ABN0NAB9</accession>
<evidence type="ECO:0000313" key="1">
    <source>
        <dbReference type="EMBL" id="ERE17623.1"/>
    </source>
</evidence>
<dbReference type="Proteomes" id="UP000016426">
    <property type="component" value="Unassembled WGS sequence"/>
</dbReference>
<dbReference type="EMBL" id="AVPH01000076">
    <property type="protein sequence ID" value="ERE17623.1"/>
    <property type="molecule type" value="Genomic_DNA"/>
</dbReference>
<dbReference type="Gene3D" id="3.40.50.300">
    <property type="entry name" value="P-loop containing nucleotide triphosphate hydrolases"/>
    <property type="match status" value="1"/>
</dbReference>
<keyword evidence="2" id="KW-1185">Reference proteome</keyword>
<evidence type="ECO:0000313" key="2">
    <source>
        <dbReference type="Proteomes" id="UP000016426"/>
    </source>
</evidence>
<protein>
    <recommendedName>
        <fullName evidence="3">Amino acid ABC transporter ATP-binding protein</fullName>
    </recommendedName>
</protein>
<proteinExistence type="predicted"/>
<dbReference type="InterPro" id="IPR027417">
    <property type="entry name" value="P-loop_NTPase"/>
</dbReference>